<keyword evidence="2" id="KW-0812">Transmembrane</keyword>
<evidence type="ECO:0000313" key="3">
    <source>
        <dbReference type="EMBL" id="KAH0453120.1"/>
    </source>
</evidence>
<keyword evidence="2" id="KW-1133">Transmembrane helix</keyword>
<feature type="region of interest" description="Disordered" evidence="1">
    <location>
        <begin position="222"/>
        <end position="253"/>
    </location>
</feature>
<organism evidence="3 4">
    <name type="scientific">Dendrobium chrysotoxum</name>
    <name type="common">Orchid</name>
    <dbReference type="NCBI Taxonomy" id="161865"/>
    <lineage>
        <taxon>Eukaryota</taxon>
        <taxon>Viridiplantae</taxon>
        <taxon>Streptophyta</taxon>
        <taxon>Embryophyta</taxon>
        <taxon>Tracheophyta</taxon>
        <taxon>Spermatophyta</taxon>
        <taxon>Magnoliopsida</taxon>
        <taxon>Liliopsida</taxon>
        <taxon>Asparagales</taxon>
        <taxon>Orchidaceae</taxon>
        <taxon>Epidendroideae</taxon>
        <taxon>Malaxideae</taxon>
        <taxon>Dendrobiinae</taxon>
        <taxon>Dendrobium</taxon>
    </lineage>
</organism>
<feature type="transmembrane region" description="Helical" evidence="2">
    <location>
        <begin position="159"/>
        <end position="177"/>
    </location>
</feature>
<keyword evidence="2" id="KW-0472">Membrane</keyword>
<dbReference type="Proteomes" id="UP000775213">
    <property type="component" value="Unassembled WGS sequence"/>
</dbReference>
<accession>A0AAV7FTU4</accession>
<keyword evidence="4" id="KW-1185">Reference proteome</keyword>
<name>A0AAV7FTU4_DENCH</name>
<evidence type="ECO:0000256" key="2">
    <source>
        <dbReference type="SAM" id="Phobius"/>
    </source>
</evidence>
<evidence type="ECO:0000313" key="4">
    <source>
        <dbReference type="Proteomes" id="UP000775213"/>
    </source>
</evidence>
<dbReference type="EMBL" id="JAGFBR010000016">
    <property type="protein sequence ID" value="KAH0453120.1"/>
    <property type="molecule type" value="Genomic_DNA"/>
</dbReference>
<gene>
    <name evidence="3" type="ORF">IEQ34_017444</name>
</gene>
<sequence>MTDVLNGPCILKEGSVSIVVVGYIRISKKVIGDIPIIIKVRNKSVDFISSHRKLKNIVKVLGSEFHGMLINIRAKSGIVSRNTHIGQENLKNFKAEWKGEGKEDSEGGVCEKIKNRIVEKVVLIVPYDSTIVWDDYSLQSPVPTLSHPEITRLRYRRSVITSVLILVSIIACLVTVVPNAKKFRYCGINLELEHKLDLMFMGVVATGVHAWTRNERIDHENVRGDSEQLDATTDSFEDTSQSFDSISECSKLK</sequence>
<comment type="caution">
    <text evidence="3">The sequence shown here is derived from an EMBL/GenBank/DDBJ whole genome shotgun (WGS) entry which is preliminary data.</text>
</comment>
<protein>
    <submittedName>
        <fullName evidence="3">Uncharacterized protein</fullName>
    </submittedName>
</protein>
<feature type="compositionally biased region" description="Polar residues" evidence="1">
    <location>
        <begin position="229"/>
        <end position="253"/>
    </location>
</feature>
<proteinExistence type="predicted"/>
<dbReference type="AlphaFoldDB" id="A0AAV7FTU4"/>
<evidence type="ECO:0000256" key="1">
    <source>
        <dbReference type="SAM" id="MobiDB-lite"/>
    </source>
</evidence>
<reference evidence="3 4" key="1">
    <citation type="journal article" date="2021" name="Hortic Res">
        <title>Chromosome-scale assembly of the Dendrobium chrysotoxum genome enhances the understanding of orchid evolution.</title>
        <authorList>
            <person name="Zhang Y."/>
            <person name="Zhang G.Q."/>
            <person name="Zhang D."/>
            <person name="Liu X.D."/>
            <person name="Xu X.Y."/>
            <person name="Sun W.H."/>
            <person name="Yu X."/>
            <person name="Zhu X."/>
            <person name="Wang Z.W."/>
            <person name="Zhao X."/>
            <person name="Zhong W.Y."/>
            <person name="Chen H."/>
            <person name="Yin W.L."/>
            <person name="Huang T."/>
            <person name="Niu S.C."/>
            <person name="Liu Z.J."/>
        </authorList>
    </citation>
    <scope>NUCLEOTIDE SEQUENCE [LARGE SCALE GENOMIC DNA]</scope>
    <source>
        <strain evidence="3">Lindl</strain>
    </source>
</reference>